<dbReference type="SMART" id="SM00060">
    <property type="entry name" value="FN3"/>
    <property type="match status" value="3"/>
</dbReference>
<proteinExistence type="predicted"/>
<organism evidence="4 5">
    <name type="scientific">Geomonas limicola</name>
    <dbReference type="NCBI Taxonomy" id="2740186"/>
    <lineage>
        <taxon>Bacteria</taxon>
        <taxon>Pseudomonadati</taxon>
        <taxon>Thermodesulfobacteriota</taxon>
        <taxon>Desulfuromonadia</taxon>
        <taxon>Geobacterales</taxon>
        <taxon>Geobacteraceae</taxon>
        <taxon>Geomonas</taxon>
    </lineage>
</organism>
<dbReference type="PROSITE" id="PS50853">
    <property type="entry name" value="FN3"/>
    <property type="match status" value="3"/>
</dbReference>
<dbReference type="InterPro" id="IPR045087">
    <property type="entry name" value="Cu-oxidase_fam"/>
</dbReference>
<feature type="signal peptide" evidence="2">
    <location>
        <begin position="1"/>
        <end position="28"/>
    </location>
</feature>
<dbReference type="GO" id="GO:0005509">
    <property type="term" value="F:calcium ion binding"/>
    <property type="evidence" value="ECO:0007669"/>
    <property type="project" value="InterPro"/>
</dbReference>
<dbReference type="PANTHER" id="PTHR48267">
    <property type="entry name" value="CUPREDOXIN SUPERFAMILY PROTEIN"/>
    <property type="match status" value="1"/>
</dbReference>
<dbReference type="CDD" id="cd00063">
    <property type="entry name" value="FN3"/>
    <property type="match status" value="1"/>
</dbReference>
<dbReference type="InterPro" id="IPR015919">
    <property type="entry name" value="Cadherin-like_sf"/>
</dbReference>
<dbReference type="InterPro" id="IPR003961">
    <property type="entry name" value="FN3_dom"/>
</dbReference>
<keyword evidence="5" id="KW-1185">Reference proteome</keyword>
<dbReference type="EMBL" id="BLXZ01000005">
    <property type="protein sequence ID" value="GFO69217.1"/>
    <property type="molecule type" value="Genomic_DNA"/>
</dbReference>
<dbReference type="InterPro" id="IPR036116">
    <property type="entry name" value="FN3_sf"/>
</dbReference>
<name>A0A6V8NBP6_9BACT</name>
<dbReference type="GO" id="GO:0016491">
    <property type="term" value="F:oxidoreductase activity"/>
    <property type="evidence" value="ECO:0007669"/>
    <property type="project" value="InterPro"/>
</dbReference>
<dbReference type="Pfam" id="PF05345">
    <property type="entry name" value="He_PIG"/>
    <property type="match status" value="2"/>
</dbReference>
<dbReference type="Proteomes" id="UP000587586">
    <property type="component" value="Unassembled WGS sequence"/>
</dbReference>
<feature type="domain" description="Fibronectin type-III" evidence="3">
    <location>
        <begin position="967"/>
        <end position="1058"/>
    </location>
</feature>
<feature type="domain" description="Fibronectin type-III" evidence="3">
    <location>
        <begin position="1333"/>
        <end position="1426"/>
    </location>
</feature>
<keyword evidence="2" id="KW-0732">Signal</keyword>
<dbReference type="PANTHER" id="PTHR48267:SF1">
    <property type="entry name" value="BILIRUBIN OXIDASE"/>
    <property type="match status" value="1"/>
</dbReference>
<dbReference type="GO" id="GO:0016020">
    <property type="term" value="C:membrane"/>
    <property type="evidence" value="ECO:0007669"/>
    <property type="project" value="InterPro"/>
</dbReference>
<evidence type="ECO:0000256" key="2">
    <source>
        <dbReference type="SAM" id="SignalP"/>
    </source>
</evidence>
<dbReference type="RefSeq" id="WP_183361788.1">
    <property type="nucleotide sequence ID" value="NZ_BLXZ01000005.1"/>
</dbReference>
<dbReference type="Gene3D" id="2.60.40.420">
    <property type="entry name" value="Cupredoxins - blue copper proteins"/>
    <property type="match status" value="3"/>
</dbReference>
<evidence type="ECO:0000313" key="5">
    <source>
        <dbReference type="Proteomes" id="UP000587586"/>
    </source>
</evidence>
<sequence length="1426" mass="151371">MKRRSMFNLMRLLLLLASIPLGAHLAHAGAGIGYSTYSSGSTKVVPTYYANSVSIPDATGKSAQYMRKFVDTLPGLGSANANTLGQYLPVAVAEKWVNGNGVTTNDDYYEIGIVEYTEQMHRDLPKPTTLRGYVQLETPGLLAAGKSAHIQLFYPDKTPIKDNKGQLVYAVDNPHYLGPIIVATRNVAVRIKYSNLLPTGGFNATTGQRNGDLFLPVDKTLMGAGIGPDGINSYTENRAEIHLHGGDNPWISDGTPHQWITPAGENTPYTQGASFVNVPDMPDPGPGSGTLYYPNGDSARLMFYHDHVAGLTRLNVYAGEAAGYLLTDPAGTGEHTLPLPTTQIPLVIQERTFVPTDIATQDALWDTTHWGQPGDLWFPHVYETNQDPTSFDGTNPVGRWDYGPWFWPIFPVSLDLPTGAYGDVTTTPEAFGDTPIINGSAYPVLNVDPTAYRFRVLNASNDRMFNLSLFVADPTVVTDDNRTNTEVRMVPSAPPTSTSVPRACKSTDPVNPATGLQVSAIDETIGGVLVPAGTACWPATWPTDGRDGGVPDPRAAGPKMLHIGTEAGLAPQVSVIPANPTNYEYMRRSVTVLNVLDHALYLAPAERADVVVDFSQYAGQTLILYNDMAAPVPAFDARIDYYTDDPDQTANGGWFTTLAGYGPNTRTLMQINVSGTPGVNGTPYDEAALTAALPAVFAATQPKPIVAEPAFNAALGTNTTKGQYAKIFTGSANQHTFNFVAADTFSYYPENSTSMVTVNPGQVAQVPVLNKAIQELFDPRGRMNATLGVEIPFTGANIQTTVPLGYIDPATESIGDGETQVWKITHNGVDTHPVHFHLVNVQVVNRIGWDGTVKPPADFEVGWKETVRMNPLEDIVVIVRAKKPTLPGFGLPTSQRLLDPTQPVNSTMGFSNLDPLTGNAFPAAQAVKNVMTDFGWEYVWHCHILGHEENDFMRPFIFKVTEPAAAAPTNLTYSYIGAQVQLKWTDAAINEYSYIIQRATGLTGGSFAQIGTALANATTFTDTTAAAGGIYRYNVIAVSAGGNGTASITVAPLTVSTTSLPAGGVNTPYNFGVVAFGGIPGYSWSATGLPSGLSINSTTGVISGTPGNITPSLTSQNYSVSVTVTDAVSTSVIKNFTLKINQTAPAAPTSLTASATQVKVTLNWVNNANNALGVEIQRATNSTFTSGLTKVQVYGPTLSTYTDTTVTPGKIYYYRVRTYNTVLVSSFSNTVTVTTSAALGITTAALADAGVNTPYSQAVTAVAGLAPYTWSATGLPSGLSINASTGVISGTPANVVPLAATSATFAVSITVNDSALPQATASTTLNLKVNQTAPAAPTGLAATPSTGQVLLTWTNTANNAVGVEIQRATNNTFTTGLTKVQAFGPTLSTYTDKSVIAGTVYFYRVRTYNTVLFSTSFSNVVSVTAQ</sequence>
<dbReference type="GO" id="GO:0005507">
    <property type="term" value="F:copper ion binding"/>
    <property type="evidence" value="ECO:0007669"/>
    <property type="project" value="InterPro"/>
</dbReference>
<dbReference type="InterPro" id="IPR011706">
    <property type="entry name" value="Cu-oxidase_C"/>
</dbReference>
<feature type="domain" description="Fibronectin type-III" evidence="3">
    <location>
        <begin position="1144"/>
        <end position="1238"/>
    </location>
</feature>
<dbReference type="Pfam" id="PF07731">
    <property type="entry name" value="Cu-oxidase_2"/>
    <property type="match status" value="1"/>
</dbReference>
<dbReference type="InterPro" id="IPR008972">
    <property type="entry name" value="Cupredoxin"/>
</dbReference>
<dbReference type="Gene3D" id="2.60.40.10">
    <property type="entry name" value="Immunoglobulins"/>
    <property type="match status" value="5"/>
</dbReference>
<reference evidence="5" key="1">
    <citation type="submission" date="2020-06" db="EMBL/GenBank/DDBJ databases">
        <title>Draft genomic sequecing of Geomonas sp. Red745.</title>
        <authorList>
            <person name="Itoh H."/>
            <person name="Xu Z.X."/>
            <person name="Ushijima N."/>
            <person name="Masuda Y."/>
            <person name="Shiratori Y."/>
            <person name="Senoo K."/>
        </authorList>
    </citation>
    <scope>NUCLEOTIDE SEQUENCE [LARGE SCALE GENOMIC DNA]</scope>
    <source>
        <strain evidence="5">Red745</strain>
    </source>
</reference>
<dbReference type="InterPro" id="IPR013783">
    <property type="entry name" value="Ig-like_fold"/>
</dbReference>
<dbReference type="SUPFAM" id="SSF49313">
    <property type="entry name" value="Cadherin-like"/>
    <property type="match status" value="2"/>
</dbReference>
<accession>A0A6V8NBP6</accession>
<evidence type="ECO:0000259" key="3">
    <source>
        <dbReference type="PROSITE" id="PS50853"/>
    </source>
</evidence>
<dbReference type="CDD" id="cd13844">
    <property type="entry name" value="CuRO_1_BOD_CotA_like"/>
    <property type="match status" value="1"/>
</dbReference>
<protein>
    <submittedName>
        <fullName evidence="4">Laccase</fullName>
    </submittedName>
</protein>
<evidence type="ECO:0000313" key="4">
    <source>
        <dbReference type="EMBL" id="GFO69217.1"/>
    </source>
</evidence>
<evidence type="ECO:0000256" key="1">
    <source>
        <dbReference type="SAM" id="MobiDB-lite"/>
    </source>
</evidence>
<comment type="caution">
    <text evidence="4">The sequence shown here is derived from an EMBL/GenBank/DDBJ whole genome shotgun (WGS) entry which is preliminary data.</text>
</comment>
<feature type="chain" id="PRO_5028362280" evidence="2">
    <location>
        <begin position="29"/>
        <end position="1426"/>
    </location>
</feature>
<dbReference type="SUPFAM" id="SSF49503">
    <property type="entry name" value="Cupredoxins"/>
    <property type="match status" value="3"/>
</dbReference>
<dbReference type="SUPFAM" id="SSF49265">
    <property type="entry name" value="Fibronectin type III"/>
    <property type="match status" value="2"/>
</dbReference>
<gene>
    <name evidence="4" type="primary">ompB</name>
    <name evidence="4" type="ORF">GMLC_27960</name>
</gene>
<feature type="region of interest" description="Disordered" evidence="1">
    <location>
        <begin position="490"/>
        <end position="509"/>
    </location>
</feature>